<dbReference type="EC" id="2.7.13.3" evidence="2"/>
<evidence type="ECO:0000256" key="4">
    <source>
        <dbReference type="ARBA" id="ARBA00022679"/>
    </source>
</evidence>
<proteinExistence type="predicted"/>
<dbReference type="EMBL" id="CP121694">
    <property type="protein sequence ID" value="WRO22558.1"/>
    <property type="molecule type" value="Genomic_DNA"/>
</dbReference>
<dbReference type="Gene3D" id="1.10.287.130">
    <property type="match status" value="1"/>
</dbReference>
<keyword evidence="6" id="KW-0418">Kinase</keyword>
<dbReference type="Pfam" id="PF00512">
    <property type="entry name" value="HisKA"/>
    <property type="match status" value="1"/>
</dbReference>
<evidence type="ECO:0000313" key="12">
    <source>
        <dbReference type="EMBL" id="WRO22558.1"/>
    </source>
</evidence>
<comment type="catalytic activity">
    <reaction evidence="1">
        <text>ATP + protein L-histidine = ADP + protein N-phospho-L-histidine.</text>
        <dbReference type="EC" id="2.7.13.3"/>
    </reaction>
</comment>
<evidence type="ECO:0000256" key="3">
    <source>
        <dbReference type="ARBA" id="ARBA00022553"/>
    </source>
</evidence>
<dbReference type="PROSITE" id="PS50112">
    <property type="entry name" value="PAS"/>
    <property type="match status" value="1"/>
</dbReference>
<evidence type="ECO:0000256" key="7">
    <source>
        <dbReference type="ARBA" id="ARBA00022840"/>
    </source>
</evidence>
<dbReference type="Gene3D" id="3.30.450.20">
    <property type="entry name" value="PAS domain"/>
    <property type="match status" value="1"/>
</dbReference>
<dbReference type="SUPFAM" id="SSF47384">
    <property type="entry name" value="Homodimeric domain of signal transducing histidine kinase"/>
    <property type="match status" value="1"/>
</dbReference>
<feature type="domain" description="PAS" evidence="11">
    <location>
        <begin position="299"/>
        <end position="343"/>
    </location>
</feature>
<evidence type="ECO:0000259" key="11">
    <source>
        <dbReference type="PROSITE" id="PS50112"/>
    </source>
</evidence>
<dbReference type="InterPro" id="IPR036097">
    <property type="entry name" value="HisK_dim/P_sf"/>
</dbReference>
<keyword evidence="13" id="KW-1185">Reference proteome</keyword>
<dbReference type="GO" id="GO:0006355">
    <property type="term" value="P:regulation of DNA-templated transcription"/>
    <property type="evidence" value="ECO:0007669"/>
    <property type="project" value="InterPro"/>
</dbReference>
<gene>
    <name evidence="12" type="ORF">MFMK1_002392</name>
</gene>
<evidence type="ECO:0000313" key="13">
    <source>
        <dbReference type="Proteomes" id="UP001329915"/>
    </source>
</evidence>
<dbReference type="KEGG" id="dbc:MFMK1_002392"/>
<dbReference type="SUPFAM" id="SSF55874">
    <property type="entry name" value="ATPase domain of HSP90 chaperone/DNA topoisomerase II/histidine kinase"/>
    <property type="match status" value="1"/>
</dbReference>
<keyword evidence="8" id="KW-0902">Two-component regulatory system</keyword>
<dbReference type="CDD" id="cd00130">
    <property type="entry name" value="PAS"/>
    <property type="match status" value="1"/>
</dbReference>
<evidence type="ECO:0000256" key="9">
    <source>
        <dbReference type="SAM" id="Phobius"/>
    </source>
</evidence>
<dbReference type="Pfam" id="PF02518">
    <property type="entry name" value="HATPase_c"/>
    <property type="match status" value="1"/>
</dbReference>
<dbReference type="InterPro" id="IPR013767">
    <property type="entry name" value="PAS_fold"/>
</dbReference>
<dbReference type="PRINTS" id="PR00344">
    <property type="entry name" value="BCTRLSENSOR"/>
</dbReference>
<dbReference type="InterPro" id="IPR000014">
    <property type="entry name" value="PAS"/>
</dbReference>
<dbReference type="InterPro" id="IPR036890">
    <property type="entry name" value="HATPase_C_sf"/>
</dbReference>
<sequence length="645" mass="71579">MIWKFFGLIAGKNLTIGKLKVYGQESRQGRAATLGRTDEVDIRLKIFLILLFIGIVPSLLFGYMLYAHSSRLILSQQKEKLLFIAHAAADNVEQKMEATDVLAVLERRSERQAKIKLLNNTLIEVGKRFSDPNSDHGLSIYWLELGALVVNCPEAVAGQWVGAPIISSDSPAKQAMETGQPVFKIIDIRRGTYAIYSYPIRIDNEVAGVVNAMQSIEFLENGYLQYLRSYLVLILAISLLLALGSGVYLIFSLDRFSGQILSAIRQLNHNPGVVIPKAGGKIGEILKELQKLAINLANNRSLTQVALETVDTGVITTDREGLITSCNKEAEKIFRAHRQQLIGSDYRDFFRNVISVDESRSLLLTTLQTGTEFTDIEINIPRDEESKNYLCNTRMLVNWNGRNIGVLCTLKDINARKKLAELEGNTDMGNMMREVAAGLAHEIKNPLTTVRGFLQMAAVDGEQLPEAHYNLLVKELDRTLELVNQFRDLNRSESLTYYELRADYLVNEMVSLLTGEAKSKNVSISTDLAEVTVCWDEKKVKQILLNLMRNAFEAMPDGGDLSLKLQGSTTKGSVKIEVADNGTGMDSETLETIGRPFFTTKEGGTGLGLTLTKNLINQMNGYMEVTSRPGLGTVFTVVLPERLGG</sequence>
<dbReference type="PANTHER" id="PTHR43065">
    <property type="entry name" value="SENSOR HISTIDINE KINASE"/>
    <property type="match status" value="1"/>
</dbReference>
<keyword evidence="3" id="KW-0597">Phosphoprotein</keyword>
<dbReference type="PANTHER" id="PTHR43065:SF10">
    <property type="entry name" value="PEROXIDE STRESS-ACTIVATED HISTIDINE KINASE MAK3"/>
    <property type="match status" value="1"/>
</dbReference>
<dbReference type="SUPFAM" id="SSF55785">
    <property type="entry name" value="PYP-like sensor domain (PAS domain)"/>
    <property type="match status" value="1"/>
</dbReference>
<keyword evidence="7 12" id="KW-0067">ATP-binding</keyword>
<feature type="transmembrane region" description="Helical" evidence="9">
    <location>
        <begin position="230"/>
        <end position="251"/>
    </location>
</feature>
<dbReference type="InterPro" id="IPR003594">
    <property type="entry name" value="HATPase_dom"/>
</dbReference>
<dbReference type="InterPro" id="IPR004358">
    <property type="entry name" value="Sig_transdc_His_kin-like_C"/>
</dbReference>
<dbReference type="AlphaFoldDB" id="A0AAU0UTG5"/>
<organism evidence="12 13">
    <name type="scientific">Metallumcola ferriviriculae</name>
    <dbReference type="NCBI Taxonomy" id="3039180"/>
    <lineage>
        <taxon>Bacteria</taxon>
        <taxon>Bacillati</taxon>
        <taxon>Bacillota</taxon>
        <taxon>Clostridia</taxon>
        <taxon>Neomoorellales</taxon>
        <taxon>Desulfitibacteraceae</taxon>
        <taxon>Metallumcola</taxon>
    </lineage>
</organism>
<dbReference type="SMART" id="SM00388">
    <property type="entry name" value="HisKA"/>
    <property type="match status" value="1"/>
</dbReference>
<dbReference type="NCBIfam" id="TIGR00229">
    <property type="entry name" value="sensory_box"/>
    <property type="match status" value="1"/>
</dbReference>
<dbReference type="GO" id="GO:0005524">
    <property type="term" value="F:ATP binding"/>
    <property type="evidence" value="ECO:0007669"/>
    <property type="project" value="UniProtKB-KW"/>
</dbReference>
<name>A0AAU0UTG5_9FIRM</name>
<dbReference type="InterPro" id="IPR003661">
    <property type="entry name" value="HisK_dim/P_dom"/>
</dbReference>
<evidence type="ECO:0000256" key="6">
    <source>
        <dbReference type="ARBA" id="ARBA00022777"/>
    </source>
</evidence>
<dbReference type="Pfam" id="PF00989">
    <property type="entry name" value="PAS"/>
    <property type="match status" value="1"/>
</dbReference>
<protein>
    <recommendedName>
        <fullName evidence="2">histidine kinase</fullName>
        <ecNumber evidence="2">2.7.13.3</ecNumber>
    </recommendedName>
</protein>
<evidence type="ECO:0000256" key="1">
    <source>
        <dbReference type="ARBA" id="ARBA00000085"/>
    </source>
</evidence>
<dbReference type="GO" id="GO:0000155">
    <property type="term" value="F:phosphorelay sensor kinase activity"/>
    <property type="evidence" value="ECO:0007669"/>
    <property type="project" value="InterPro"/>
</dbReference>
<dbReference type="CDD" id="cd00082">
    <property type="entry name" value="HisKA"/>
    <property type="match status" value="1"/>
</dbReference>
<keyword evidence="5" id="KW-0547">Nucleotide-binding</keyword>
<accession>A0AAU0UTG5</accession>
<dbReference type="InterPro" id="IPR005467">
    <property type="entry name" value="His_kinase_dom"/>
</dbReference>
<keyword evidence="9" id="KW-0812">Transmembrane</keyword>
<dbReference type="Proteomes" id="UP001329915">
    <property type="component" value="Chromosome"/>
</dbReference>
<dbReference type="Gene3D" id="3.30.565.10">
    <property type="entry name" value="Histidine kinase-like ATPase, C-terminal domain"/>
    <property type="match status" value="1"/>
</dbReference>
<evidence type="ECO:0000256" key="2">
    <source>
        <dbReference type="ARBA" id="ARBA00012438"/>
    </source>
</evidence>
<dbReference type="SMART" id="SM00091">
    <property type="entry name" value="PAS"/>
    <property type="match status" value="1"/>
</dbReference>
<dbReference type="PROSITE" id="PS50109">
    <property type="entry name" value="HIS_KIN"/>
    <property type="match status" value="1"/>
</dbReference>
<evidence type="ECO:0000256" key="8">
    <source>
        <dbReference type="ARBA" id="ARBA00023012"/>
    </source>
</evidence>
<feature type="transmembrane region" description="Helical" evidence="9">
    <location>
        <begin position="46"/>
        <end position="66"/>
    </location>
</feature>
<dbReference type="RefSeq" id="WP_366921966.1">
    <property type="nucleotide sequence ID" value="NZ_CP121694.1"/>
</dbReference>
<feature type="domain" description="Histidine kinase" evidence="10">
    <location>
        <begin position="438"/>
        <end position="643"/>
    </location>
</feature>
<dbReference type="SMART" id="SM00387">
    <property type="entry name" value="HATPase_c"/>
    <property type="match status" value="1"/>
</dbReference>
<keyword evidence="9" id="KW-0472">Membrane</keyword>
<dbReference type="InterPro" id="IPR035965">
    <property type="entry name" value="PAS-like_dom_sf"/>
</dbReference>
<keyword evidence="4" id="KW-0808">Transferase</keyword>
<keyword evidence="9" id="KW-1133">Transmembrane helix</keyword>
<evidence type="ECO:0000256" key="5">
    <source>
        <dbReference type="ARBA" id="ARBA00022741"/>
    </source>
</evidence>
<reference evidence="12 13" key="1">
    <citation type="submission" date="2023-04" db="EMBL/GenBank/DDBJ databases">
        <authorList>
            <person name="Hsu D."/>
        </authorList>
    </citation>
    <scope>NUCLEOTIDE SEQUENCE [LARGE SCALE GENOMIC DNA]</scope>
    <source>
        <strain evidence="12 13">MK1</strain>
    </source>
</reference>
<evidence type="ECO:0000259" key="10">
    <source>
        <dbReference type="PROSITE" id="PS50109"/>
    </source>
</evidence>